<keyword evidence="6 8" id="KW-1133">Transmembrane helix</keyword>
<keyword evidence="4 8" id="KW-0812">Transmembrane</keyword>
<keyword evidence="7 8" id="KW-0472">Membrane</keyword>
<proteinExistence type="predicted"/>
<protein>
    <submittedName>
        <fullName evidence="9">Exosortase/archaeosortase family protein</fullName>
    </submittedName>
</protein>
<evidence type="ECO:0000256" key="8">
    <source>
        <dbReference type="SAM" id="Phobius"/>
    </source>
</evidence>
<dbReference type="InterPro" id="IPR026392">
    <property type="entry name" value="Exo/Archaeosortase_dom"/>
</dbReference>
<evidence type="ECO:0000256" key="2">
    <source>
        <dbReference type="ARBA" id="ARBA00022475"/>
    </source>
</evidence>
<evidence type="ECO:0000256" key="5">
    <source>
        <dbReference type="ARBA" id="ARBA00022801"/>
    </source>
</evidence>
<evidence type="ECO:0000256" key="4">
    <source>
        <dbReference type="ARBA" id="ARBA00022692"/>
    </source>
</evidence>
<dbReference type="NCBIfam" id="NF012138">
    <property type="entry name" value="exosort_XrtR"/>
    <property type="match status" value="1"/>
</dbReference>
<reference evidence="9 10" key="1">
    <citation type="submission" date="2019-02" db="EMBL/GenBank/DDBJ databases">
        <title>Sequencing the genomes of 1000 actinobacteria strains.</title>
        <authorList>
            <person name="Klenk H.-P."/>
        </authorList>
    </citation>
    <scope>NUCLEOTIDE SEQUENCE [LARGE SCALE GENOMIC DNA]</scope>
    <source>
        <strain evidence="9 10">DSM 18319</strain>
    </source>
</reference>
<evidence type="ECO:0000256" key="7">
    <source>
        <dbReference type="ARBA" id="ARBA00023136"/>
    </source>
</evidence>
<dbReference type="Proteomes" id="UP000291483">
    <property type="component" value="Unassembled WGS sequence"/>
</dbReference>
<feature type="transmembrane region" description="Helical" evidence="8">
    <location>
        <begin position="125"/>
        <end position="149"/>
    </location>
</feature>
<keyword evidence="10" id="KW-1185">Reference proteome</keyword>
<accession>A0A4Q8AMT5</accession>
<feature type="transmembrane region" description="Helical" evidence="8">
    <location>
        <begin position="27"/>
        <end position="45"/>
    </location>
</feature>
<organism evidence="9 10">
    <name type="scientific">Microterricola gilva</name>
    <dbReference type="NCBI Taxonomy" id="393267"/>
    <lineage>
        <taxon>Bacteria</taxon>
        <taxon>Bacillati</taxon>
        <taxon>Actinomycetota</taxon>
        <taxon>Actinomycetes</taxon>
        <taxon>Micrococcales</taxon>
        <taxon>Microbacteriaceae</taxon>
        <taxon>Microterricola</taxon>
    </lineage>
</organism>
<evidence type="ECO:0000313" key="10">
    <source>
        <dbReference type="Proteomes" id="UP000291483"/>
    </source>
</evidence>
<dbReference type="NCBIfam" id="TIGR04178">
    <property type="entry name" value="exo_archaeo"/>
    <property type="match status" value="1"/>
</dbReference>
<gene>
    <name evidence="9" type="ORF">EV379_2251</name>
</gene>
<feature type="transmembrane region" description="Helical" evidence="8">
    <location>
        <begin position="169"/>
        <end position="187"/>
    </location>
</feature>
<evidence type="ECO:0000256" key="6">
    <source>
        <dbReference type="ARBA" id="ARBA00022989"/>
    </source>
</evidence>
<keyword evidence="2" id="KW-1003">Cell membrane</keyword>
<dbReference type="GO" id="GO:0005886">
    <property type="term" value="C:plasma membrane"/>
    <property type="evidence" value="ECO:0007669"/>
    <property type="project" value="UniProtKB-SubCell"/>
</dbReference>
<dbReference type="AlphaFoldDB" id="A0A4Q8AMT5"/>
<keyword evidence="5" id="KW-0378">Hydrolase</keyword>
<evidence type="ECO:0000256" key="1">
    <source>
        <dbReference type="ARBA" id="ARBA00004651"/>
    </source>
</evidence>
<dbReference type="GO" id="GO:0006508">
    <property type="term" value="P:proteolysis"/>
    <property type="evidence" value="ECO:0007669"/>
    <property type="project" value="UniProtKB-KW"/>
</dbReference>
<evidence type="ECO:0000256" key="3">
    <source>
        <dbReference type="ARBA" id="ARBA00022670"/>
    </source>
</evidence>
<evidence type="ECO:0000313" key="9">
    <source>
        <dbReference type="EMBL" id="RZU65912.1"/>
    </source>
</evidence>
<feature type="transmembrane region" description="Helical" evidence="8">
    <location>
        <begin position="94"/>
        <end position="116"/>
    </location>
</feature>
<name>A0A4Q8AMT5_9MICO</name>
<dbReference type="RefSeq" id="WP_207226241.1">
    <property type="nucleotide sequence ID" value="NZ_SHLC01000001.1"/>
</dbReference>
<keyword evidence="3" id="KW-0645">Protease</keyword>
<comment type="caution">
    <text evidence="9">The sequence shown here is derived from an EMBL/GenBank/DDBJ whole genome shotgun (WGS) entry which is preliminary data.</text>
</comment>
<dbReference type="GO" id="GO:0008233">
    <property type="term" value="F:peptidase activity"/>
    <property type="evidence" value="ECO:0007669"/>
    <property type="project" value="UniProtKB-KW"/>
</dbReference>
<dbReference type="EMBL" id="SHLC01000001">
    <property type="protein sequence ID" value="RZU65912.1"/>
    <property type="molecule type" value="Genomic_DNA"/>
</dbReference>
<sequence length="203" mass="21295">MSTSAVTIDSVSAAVPRRSAGQLAARVARGALSLSLLAIGVFIVVNEGQVRVAESHLLAFLMNRGIADSAVEASSAGNPAVAFELGGQWLALRITIQCAIALYLGPVLLVAALLVLSPRVSSARVLLSTGIGLAALTLLNQLRLLLIAFGYGTWGTEAFHWMHGPVGTGLMLVGIAAVLFLFVILCIRRAPRSKGRRAQESQR</sequence>
<comment type="subcellular location">
    <subcellularLocation>
        <location evidence="1">Cell membrane</location>
        <topology evidence="1">Multi-pass membrane protein</topology>
    </subcellularLocation>
</comment>